<accession>A0A1V9XGV0</accession>
<evidence type="ECO:0000313" key="1">
    <source>
        <dbReference type="EMBL" id="OQR72592.1"/>
    </source>
</evidence>
<proteinExistence type="predicted"/>
<dbReference type="InParanoid" id="A0A1V9XGV0"/>
<dbReference type="AlphaFoldDB" id="A0A1V9XGV0"/>
<protein>
    <submittedName>
        <fullName evidence="1">Uncharacterized protein</fullName>
    </submittedName>
</protein>
<reference evidence="1 2" key="1">
    <citation type="journal article" date="2017" name="Gigascience">
        <title>Draft genome of the honey bee ectoparasitic mite, Tropilaelaps mercedesae, is shaped by the parasitic life history.</title>
        <authorList>
            <person name="Dong X."/>
            <person name="Armstrong S.D."/>
            <person name="Xia D."/>
            <person name="Makepeace B.L."/>
            <person name="Darby A.C."/>
            <person name="Kadowaki T."/>
        </authorList>
    </citation>
    <scope>NUCLEOTIDE SEQUENCE [LARGE SCALE GENOMIC DNA]</scope>
    <source>
        <strain evidence="1">Wuxi-XJTLU</strain>
    </source>
</reference>
<comment type="caution">
    <text evidence="1">The sequence shown here is derived from an EMBL/GenBank/DDBJ whole genome shotgun (WGS) entry which is preliminary data.</text>
</comment>
<keyword evidence="2" id="KW-1185">Reference proteome</keyword>
<feature type="non-terminal residue" evidence="1">
    <location>
        <position position="1"/>
    </location>
</feature>
<gene>
    <name evidence="1" type="ORF">BIW11_10287</name>
</gene>
<name>A0A1V9XGV0_9ACAR</name>
<evidence type="ECO:0000313" key="2">
    <source>
        <dbReference type="Proteomes" id="UP000192247"/>
    </source>
</evidence>
<organism evidence="1 2">
    <name type="scientific">Tropilaelaps mercedesae</name>
    <dbReference type="NCBI Taxonomy" id="418985"/>
    <lineage>
        <taxon>Eukaryota</taxon>
        <taxon>Metazoa</taxon>
        <taxon>Ecdysozoa</taxon>
        <taxon>Arthropoda</taxon>
        <taxon>Chelicerata</taxon>
        <taxon>Arachnida</taxon>
        <taxon>Acari</taxon>
        <taxon>Parasitiformes</taxon>
        <taxon>Mesostigmata</taxon>
        <taxon>Gamasina</taxon>
        <taxon>Dermanyssoidea</taxon>
        <taxon>Laelapidae</taxon>
        <taxon>Tropilaelaps</taxon>
    </lineage>
</organism>
<dbReference type="Proteomes" id="UP000192247">
    <property type="component" value="Unassembled WGS sequence"/>
</dbReference>
<sequence>QILHTWLTIHYGNANGALAQRPVCHSALSCAVIGATYRLTTSSLISPVLSSLSLAARTAGATRAPQIEPISPKLSTPFTAHLFLSELLVTVPKDKLTLMNQTRFRTHRQLADFCEELSSSSFVGHRGKIGETTKN</sequence>
<dbReference type="EMBL" id="MNPL01011455">
    <property type="protein sequence ID" value="OQR72592.1"/>
    <property type="molecule type" value="Genomic_DNA"/>
</dbReference>